<organism evidence="5 6">
    <name type="scientific">Candidatus Entotheonella gemina</name>
    <dbReference type="NCBI Taxonomy" id="1429439"/>
    <lineage>
        <taxon>Bacteria</taxon>
        <taxon>Pseudomonadati</taxon>
        <taxon>Nitrospinota/Tectimicrobiota group</taxon>
        <taxon>Candidatus Tectimicrobiota</taxon>
        <taxon>Candidatus Entotheonellia</taxon>
        <taxon>Candidatus Entotheonellales</taxon>
        <taxon>Candidatus Entotheonellaceae</taxon>
        <taxon>Candidatus Entotheonella</taxon>
    </lineage>
</organism>
<reference evidence="5 6" key="1">
    <citation type="journal article" date="2014" name="Nature">
        <title>An environmental bacterial taxon with a large and distinct metabolic repertoire.</title>
        <authorList>
            <person name="Wilson M.C."/>
            <person name="Mori T."/>
            <person name="Ruckert C."/>
            <person name="Uria A.R."/>
            <person name="Helf M.J."/>
            <person name="Takada K."/>
            <person name="Gernert C."/>
            <person name="Steffens U.A."/>
            <person name="Heycke N."/>
            <person name="Schmitt S."/>
            <person name="Rinke C."/>
            <person name="Helfrich E.J."/>
            <person name="Brachmann A.O."/>
            <person name="Gurgui C."/>
            <person name="Wakimoto T."/>
            <person name="Kracht M."/>
            <person name="Crusemann M."/>
            <person name="Hentschel U."/>
            <person name="Abe I."/>
            <person name="Matsunaga S."/>
            <person name="Kalinowski J."/>
            <person name="Takeyama H."/>
            <person name="Piel J."/>
        </authorList>
    </citation>
    <scope>NUCLEOTIDE SEQUENCE [LARGE SCALE GENOMIC DNA]</scope>
    <source>
        <strain evidence="6">TSY2</strain>
    </source>
</reference>
<dbReference type="AlphaFoldDB" id="W4LSA4"/>
<keyword evidence="2" id="KW-0503">Monooxygenase</keyword>
<comment type="caution">
    <text evidence="5">The sequence shown here is derived from an EMBL/GenBank/DDBJ whole genome shotgun (WGS) entry which is preliminary data.</text>
</comment>
<dbReference type="GO" id="GO:0016705">
    <property type="term" value="F:oxidoreductase activity, acting on paired donors, with incorporation or reduction of molecular oxygen"/>
    <property type="evidence" value="ECO:0007669"/>
    <property type="project" value="InterPro"/>
</dbReference>
<evidence type="ECO:0000313" key="6">
    <source>
        <dbReference type="Proteomes" id="UP000019140"/>
    </source>
</evidence>
<dbReference type="GO" id="GO:0004497">
    <property type="term" value="F:monooxygenase activity"/>
    <property type="evidence" value="ECO:0007669"/>
    <property type="project" value="UniProtKB-KW"/>
</dbReference>
<dbReference type="SUPFAM" id="SSF51679">
    <property type="entry name" value="Bacterial luciferase-like"/>
    <property type="match status" value="1"/>
</dbReference>
<dbReference type="InterPro" id="IPR011251">
    <property type="entry name" value="Luciferase-like_dom"/>
</dbReference>
<dbReference type="Gene3D" id="3.20.20.30">
    <property type="entry name" value="Luciferase-like domain"/>
    <property type="match status" value="1"/>
</dbReference>
<sequence length="462" mass="51697">MIQFGIFQNGASDLPVADTPSGVLVSGGSLEDMHASYQRILIDQVRQGVLAEQLGYDFYFMTEHHFQPEGPEFSPNPLMAEMAIAAQTRRIRLGQATNILTQWHPLRVAELGAMLDVVSGGRVEFGVGRGYQPREVEVFGFPYGSSIQDQERNRAYFQEAYDLIIKAWTEPSFSHQGQFFSVPPTYTRWNHAQTIAYFSQPHVGRALEDVLRIGPPDQYGGGNPVTNTTTVLKEISLFPQPVQKPYPQCWEPVASSRSVEWAAAHGVNCNINAIPRNRLRKVVETYHQASEKAGWPDRLNRGAFKFGWDAEKRRGLSVGPWVYILKPGNEQDQIERIDRSLEMEWNYYGPFGFTAGLADADEAPYPLDMRVTGEILRQKETALVGRAEEVTAALLRMKELVGSEDFLVLCHFEMPGLNGEEVEEQMAFFAEQVMPELRSACGGSPALPESNVDLAPRQPAQA</sequence>
<protein>
    <recommendedName>
        <fullName evidence="4">Luciferase-like domain-containing protein</fullName>
    </recommendedName>
</protein>
<dbReference type="PANTHER" id="PTHR30137">
    <property type="entry name" value="LUCIFERASE-LIKE MONOOXYGENASE"/>
    <property type="match status" value="1"/>
</dbReference>
<evidence type="ECO:0000256" key="2">
    <source>
        <dbReference type="ARBA" id="ARBA00023033"/>
    </source>
</evidence>
<evidence type="ECO:0000313" key="5">
    <source>
        <dbReference type="EMBL" id="ETX00838.1"/>
    </source>
</evidence>
<dbReference type="InterPro" id="IPR050766">
    <property type="entry name" value="Bact_Lucif_Oxidored"/>
</dbReference>
<dbReference type="EMBL" id="AZHX01001687">
    <property type="protein sequence ID" value="ETX00838.1"/>
    <property type="molecule type" value="Genomic_DNA"/>
</dbReference>
<dbReference type="HOGENOM" id="CLU_027853_3_0_7"/>
<feature type="domain" description="Luciferase-like" evidence="4">
    <location>
        <begin position="41"/>
        <end position="188"/>
    </location>
</feature>
<evidence type="ECO:0000256" key="3">
    <source>
        <dbReference type="SAM" id="MobiDB-lite"/>
    </source>
</evidence>
<name>W4LSA4_9BACT</name>
<evidence type="ECO:0000256" key="1">
    <source>
        <dbReference type="ARBA" id="ARBA00023002"/>
    </source>
</evidence>
<accession>W4LSA4</accession>
<evidence type="ECO:0000259" key="4">
    <source>
        <dbReference type="Pfam" id="PF00296"/>
    </source>
</evidence>
<dbReference type="PANTHER" id="PTHR30137:SF8">
    <property type="entry name" value="BLR5498 PROTEIN"/>
    <property type="match status" value="1"/>
</dbReference>
<keyword evidence="6" id="KW-1185">Reference proteome</keyword>
<feature type="region of interest" description="Disordered" evidence="3">
    <location>
        <begin position="441"/>
        <end position="462"/>
    </location>
</feature>
<proteinExistence type="predicted"/>
<gene>
    <name evidence="5" type="ORF">ETSY2_38380</name>
</gene>
<dbReference type="GO" id="GO:0005829">
    <property type="term" value="C:cytosol"/>
    <property type="evidence" value="ECO:0007669"/>
    <property type="project" value="TreeGrafter"/>
</dbReference>
<dbReference type="Proteomes" id="UP000019140">
    <property type="component" value="Unassembled WGS sequence"/>
</dbReference>
<dbReference type="InterPro" id="IPR036661">
    <property type="entry name" value="Luciferase-like_sf"/>
</dbReference>
<keyword evidence="1" id="KW-0560">Oxidoreductase</keyword>
<dbReference type="Pfam" id="PF00296">
    <property type="entry name" value="Bac_luciferase"/>
    <property type="match status" value="1"/>
</dbReference>